<name>A0A9P7ZKV4_9HYPO</name>
<dbReference type="AlphaFoldDB" id="A0A9P7ZKV4"/>
<keyword evidence="6" id="KW-1185">Reference proteome</keyword>
<dbReference type="GO" id="GO:0043531">
    <property type="term" value="F:ADP binding"/>
    <property type="evidence" value="ECO:0007669"/>
    <property type="project" value="InterPro"/>
</dbReference>
<gene>
    <name evidence="5" type="ORF">F5Z01DRAFT_743372</name>
</gene>
<dbReference type="Gene3D" id="1.25.40.10">
    <property type="entry name" value="Tetratricopeptide repeat domain"/>
    <property type="match status" value="1"/>
</dbReference>
<dbReference type="InterPro" id="IPR027417">
    <property type="entry name" value="P-loop_NTPase"/>
</dbReference>
<evidence type="ECO:0000259" key="4">
    <source>
        <dbReference type="Pfam" id="PF25000"/>
    </source>
</evidence>
<dbReference type="SUPFAM" id="SSF48452">
    <property type="entry name" value="TPR-like"/>
    <property type="match status" value="1"/>
</dbReference>
<dbReference type="Pfam" id="PF00931">
    <property type="entry name" value="NB-ARC"/>
    <property type="match status" value="1"/>
</dbReference>
<dbReference type="GeneID" id="70297798"/>
<dbReference type="PANTHER" id="PTHR35205">
    <property type="entry name" value="NB-ARC AND TPR DOMAIN PROTEIN"/>
    <property type="match status" value="1"/>
</dbReference>
<protein>
    <recommendedName>
        <fullName evidence="7">NB-ARC domain-containing protein</fullName>
    </recommendedName>
</protein>
<dbReference type="EMBL" id="MU251255">
    <property type="protein sequence ID" value="KAG9253974.1"/>
    <property type="molecule type" value="Genomic_DNA"/>
</dbReference>
<feature type="domain" description="DUF7779" evidence="4">
    <location>
        <begin position="490"/>
        <end position="578"/>
    </location>
</feature>
<feature type="domain" description="NB-ARC" evidence="2">
    <location>
        <begin position="253"/>
        <end position="401"/>
    </location>
</feature>
<evidence type="ECO:0000256" key="1">
    <source>
        <dbReference type="SAM" id="MobiDB-lite"/>
    </source>
</evidence>
<dbReference type="PANTHER" id="PTHR35205:SF1">
    <property type="entry name" value="ZU5 DOMAIN-CONTAINING PROTEIN"/>
    <property type="match status" value="1"/>
</dbReference>
<dbReference type="RefSeq" id="XP_046117898.1">
    <property type="nucleotide sequence ID" value="XM_046266895.1"/>
</dbReference>
<dbReference type="InterPro" id="IPR056681">
    <property type="entry name" value="DUF7779"/>
</dbReference>
<dbReference type="SUPFAM" id="SSF52540">
    <property type="entry name" value="P-loop containing nucleoside triphosphate hydrolases"/>
    <property type="match status" value="1"/>
</dbReference>
<dbReference type="InterPro" id="IPR002182">
    <property type="entry name" value="NB-ARC"/>
</dbReference>
<sequence>MADAGKSTASVAGEPEPGSNSSPIWKAALERYFAETRRGGINEAAIENDLWVVQTPEELLSRIETTVPCDTQSSATWSRALADLKPVLLGLSDFAALIAWALGLDSKYALPVLAELVEMLSELQRTLPRIQKYEKELPMTSTLEGALLDMYSEIIVFCAYAVTFFRNNPNIGRSPSAWSRFNQDFAQTKRNLERYSRRVDEVADMIRLSRESTTAATVATIRNTKLPEELPAINLPCHSVPHGLNLRFFGRDDAIDVLRETLSPEQDRHEMRAIAMHGIGGVGKTQLALQYANKSLGMYEIIIWVPSESQIKFTQALSAFKIKLGLIDDKEQRDGSHAIQRLKDWLNTSNKDFLMIFDNVNDTRILDQIWPATPRASVIITTRSPSVASRRANKSFRLESFGLESGAEAIYALSGKQPSGEDDKAAALELCRLLGGLPLALAQVASFIADRDFSFSESMVLFNQSAEKVFARSPILDEYQHTVTTVWNLSLEQLSPQARIMHNLLAFFDPDHIAESLISKTKTRFNDPAWEFILDDFEFSDAVAELTRSSLITRLSPSKALSMHRLVQQTVFARLLADEKLLYLDRVIEILSSAFPNTWNRRGPYQGHGYETWETCGAVLPHISRLIGLVSDHGLRPSNAGLWAELVFRAGTYLWEKDQPYLAQVFLEFGLRIDIGESHPVSAQAQRILGHICLDIAQPHAALSAYSKTLSLRLMTEKADSPPIADIYDSIACSYTEIRNMPKAFEYVERTTAIHLAHDPAHMARTEAIRAMAFLRDNRPSEALCALHKCWELQNLSQEDVESSRYPKHSGDIMLLARILWALGQRSTGRELASRAVDASSRPVDIRRDSMFHLALMLNEEEEQLLSAKLLRDITKIDSSVQETKPHQARAFWFLAKFEEQIGTPRNLCDEIKSNAKRIKDALKQSEAGQDNSDKAYMSLVGWMLW</sequence>
<feature type="region of interest" description="Disordered" evidence="1">
    <location>
        <begin position="1"/>
        <end position="22"/>
    </location>
</feature>
<evidence type="ECO:0000259" key="2">
    <source>
        <dbReference type="Pfam" id="PF00931"/>
    </source>
</evidence>
<dbReference type="Gene3D" id="3.40.50.300">
    <property type="entry name" value="P-loop containing nucleotide triphosphate hydrolases"/>
    <property type="match status" value="1"/>
</dbReference>
<proteinExistence type="predicted"/>
<dbReference type="InterPro" id="IPR056125">
    <property type="entry name" value="DUF7708"/>
</dbReference>
<dbReference type="PRINTS" id="PR00364">
    <property type="entry name" value="DISEASERSIST"/>
</dbReference>
<dbReference type="Proteomes" id="UP000887229">
    <property type="component" value="Unassembled WGS sequence"/>
</dbReference>
<comment type="caution">
    <text evidence="5">The sequence shown here is derived from an EMBL/GenBank/DDBJ whole genome shotgun (WGS) entry which is preliminary data.</text>
</comment>
<organism evidence="5 6">
    <name type="scientific">Emericellopsis atlantica</name>
    <dbReference type="NCBI Taxonomy" id="2614577"/>
    <lineage>
        <taxon>Eukaryota</taxon>
        <taxon>Fungi</taxon>
        <taxon>Dikarya</taxon>
        <taxon>Ascomycota</taxon>
        <taxon>Pezizomycotina</taxon>
        <taxon>Sordariomycetes</taxon>
        <taxon>Hypocreomycetidae</taxon>
        <taxon>Hypocreales</taxon>
        <taxon>Bionectriaceae</taxon>
        <taxon>Emericellopsis</taxon>
    </lineage>
</organism>
<evidence type="ECO:0008006" key="7">
    <source>
        <dbReference type="Google" id="ProtNLM"/>
    </source>
</evidence>
<dbReference type="Pfam" id="PF25000">
    <property type="entry name" value="DUF7779"/>
    <property type="match status" value="1"/>
</dbReference>
<evidence type="ECO:0000313" key="5">
    <source>
        <dbReference type="EMBL" id="KAG9253974.1"/>
    </source>
</evidence>
<reference evidence="5" key="1">
    <citation type="journal article" date="2021" name="IMA Fungus">
        <title>Genomic characterization of three marine fungi, including Emericellopsis atlantica sp. nov. with signatures of a generalist lifestyle and marine biomass degradation.</title>
        <authorList>
            <person name="Hagestad O.C."/>
            <person name="Hou L."/>
            <person name="Andersen J.H."/>
            <person name="Hansen E.H."/>
            <person name="Altermark B."/>
            <person name="Li C."/>
            <person name="Kuhnert E."/>
            <person name="Cox R.J."/>
            <person name="Crous P.W."/>
            <person name="Spatafora J.W."/>
            <person name="Lail K."/>
            <person name="Amirebrahimi M."/>
            <person name="Lipzen A."/>
            <person name="Pangilinan J."/>
            <person name="Andreopoulos W."/>
            <person name="Hayes R.D."/>
            <person name="Ng V."/>
            <person name="Grigoriev I.V."/>
            <person name="Jackson S.A."/>
            <person name="Sutton T.D.S."/>
            <person name="Dobson A.D.W."/>
            <person name="Rama T."/>
        </authorList>
    </citation>
    <scope>NUCLEOTIDE SEQUENCE</scope>
    <source>
        <strain evidence="5">TS7</strain>
    </source>
</reference>
<dbReference type="InterPro" id="IPR011990">
    <property type="entry name" value="TPR-like_helical_dom_sf"/>
</dbReference>
<evidence type="ECO:0000259" key="3">
    <source>
        <dbReference type="Pfam" id="PF24809"/>
    </source>
</evidence>
<accession>A0A9P7ZKV4</accession>
<dbReference type="OrthoDB" id="6161812at2759"/>
<dbReference type="Pfam" id="PF24809">
    <property type="entry name" value="DUF7708"/>
    <property type="match status" value="1"/>
</dbReference>
<evidence type="ECO:0000313" key="6">
    <source>
        <dbReference type="Proteomes" id="UP000887229"/>
    </source>
</evidence>
<feature type="domain" description="DUF7708" evidence="3">
    <location>
        <begin position="114"/>
        <end position="205"/>
    </location>
</feature>